<protein>
    <submittedName>
        <fullName evidence="6">HTH-type transcriptional regulator CysL</fullName>
    </submittedName>
</protein>
<organism evidence="6 7">
    <name type="scientific">Halobacillus andaensis</name>
    <dbReference type="NCBI Taxonomy" id="1176239"/>
    <lineage>
        <taxon>Bacteria</taxon>
        <taxon>Bacillati</taxon>
        <taxon>Bacillota</taxon>
        <taxon>Bacilli</taxon>
        <taxon>Bacillales</taxon>
        <taxon>Bacillaceae</taxon>
        <taxon>Halobacillus</taxon>
    </lineage>
</organism>
<dbReference type="InterPro" id="IPR036390">
    <property type="entry name" value="WH_DNA-bd_sf"/>
</dbReference>
<evidence type="ECO:0000313" key="7">
    <source>
        <dbReference type="Proteomes" id="UP000660110"/>
    </source>
</evidence>
<dbReference type="GO" id="GO:0000976">
    <property type="term" value="F:transcription cis-regulatory region binding"/>
    <property type="evidence" value="ECO:0007669"/>
    <property type="project" value="TreeGrafter"/>
</dbReference>
<dbReference type="PRINTS" id="PR00039">
    <property type="entry name" value="HTHLYSR"/>
</dbReference>
<accession>A0A917BBY4</accession>
<gene>
    <name evidence="6" type="primary">cysL</name>
    <name evidence="6" type="ORF">GCM10010954_36420</name>
</gene>
<dbReference type="Pfam" id="PF03466">
    <property type="entry name" value="LysR_substrate"/>
    <property type="match status" value="1"/>
</dbReference>
<feature type="domain" description="HTH lysR-type" evidence="5">
    <location>
        <begin position="14"/>
        <end position="71"/>
    </location>
</feature>
<name>A0A917BBY4_HALAA</name>
<dbReference type="InterPro" id="IPR000847">
    <property type="entry name" value="LysR_HTH_N"/>
</dbReference>
<reference evidence="6" key="2">
    <citation type="submission" date="2020-09" db="EMBL/GenBank/DDBJ databases">
        <authorList>
            <person name="Sun Q."/>
            <person name="Zhou Y."/>
        </authorList>
    </citation>
    <scope>NUCLEOTIDE SEQUENCE</scope>
    <source>
        <strain evidence="6">CGMCC 1.12153</strain>
    </source>
</reference>
<dbReference type="InterPro" id="IPR036388">
    <property type="entry name" value="WH-like_DNA-bd_sf"/>
</dbReference>
<dbReference type="AlphaFoldDB" id="A0A917BBY4"/>
<dbReference type="InterPro" id="IPR005119">
    <property type="entry name" value="LysR_subst-bd"/>
</dbReference>
<dbReference type="Pfam" id="PF00126">
    <property type="entry name" value="HTH_1"/>
    <property type="match status" value="1"/>
</dbReference>
<evidence type="ECO:0000259" key="5">
    <source>
        <dbReference type="PROSITE" id="PS50931"/>
    </source>
</evidence>
<dbReference type="PANTHER" id="PTHR30126">
    <property type="entry name" value="HTH-TYPE TRANSCRIPTIONAL REGULATOR"/>
    <property type="match status" value="1"/>
</dbReference>
<evidence type="ECO:0000256" key="4">
    <source>
        <dbReference type="ARBA" id="ARBA00023163"/>
    </source>
</evidence>
<comment type="caution">
    <text evidence="6">The sequence shown here is derived from an EMBL/GenBank/DDBJ whole genome shotgun (WGS) entry which is preliminary data.</text>
</comment>
<dbReference type="SUPFAM" id="SSF53850">
    <property type="entry name" value="Periplasmic binding protein-like II"/>
    <property type="match status" value="1"/>
</dbReference>
<dbReference type="FunFam" id="1.10.10.10:FF:000001">
    <property type="entry name" value="LysR family transcriptional regulator"/>
    <property type="match status" value="1"/>
</dbReference>
<evidence type="ECO:0000313" key="6">
    <source>
        <dbReference type="EMBL" id="GGF34083.1"/>
    </source>
</evidence>
<dbReference type="Gene3D" id="3.40.190.290">
    <property type="match status" value="1"/>
</dbReference>
<evidence type="ECO:0000256" key="2">
    <source>
        <dbReference type="ARBA" id="ARBA00023015"/>
    </source>
</evidence>
<sequence>MVIINNFNEWTETMDIESLQTFVKVIELESFTKASRQLNLSQPTVSFHIKSLEEHFQTTLIDRTPKRFQITYTGDIVYQRAKQILGLLDKARTEVYEFHHQLRGEIRIGASYTVGEYVLPSLLKTFDDLYPDVELRVAIKNTEHINQEVQLHELDIGLVEGQVKQNDLSSHPFMEDEMVVVVPADHPLRHRKDGNFKELQDQTWICREHGSGTRDVMESLWDSYNIRPGKLITIGSNHGVIQGVKQGLGLSIISKTVAEHSDAKELIYPLPFIKSATRFFSYVIPSDEKEISKNVSVFIELVKERYPFNDKM</sequence>
<dbReference type="GO" id="GO:0003700">
    <property type="term" value="F:DNA-binding transcription factor activity"/>
    <property type="evidence" value="ECO:0007669"/>
    <property type="project" value="InterPro"/>
</dbReference>
<dbReference type="PANTHER" id="PTHR30126:SF39">
    <property type="entry name" value="HTH-TYPE TRANSCRIPTIONAL REGULATOR CYSL"/>
    <property type="match status" value="1"/>
</dbReference>
<dbReference type="PROSITE" id="PS50931">
    <property type="entry name" value="HTH_LYSR"/>
    <property type="match status" value="1"/>
</dbReference>
<dbReference type="Proteomes" id="UP000660110">
    <property type="component" value="Unassembled WGS sequence"/>
</dbReference>
<proteinExistence type="inferred from homology"/>
<keyword evidence="2" id="KW-0805">Transcription regulation</keyword>
<dbReference type="Gene3D" id="1.10.10.10">
    <property type="entry name" value="Winged helix-like DNA-binding domain superfamily/Winged helix DNA-binding domain"/>
    <property type="match status" value="1"/>
</dbReference>
<keyword evidence="7" id="KW-1185">Reference proteome</keyword>
<keyword evidence="4" id="KW-0804">Transcription</keyword>
<dbReference type="EMBL" id="BMEL01000005">
    <property type="protein sequence ID" value="GGF34083.1"/>
    <property type="molecule type" value="Genomic_DNA"/>
</dbReference>
<evidence type="ECO:0000256" key="1">
    <source>
        <dbReference type="ARBA" id="ARBA00009437"/>
    </source>
</evidence>
<keyword evidence="3" id="KW-0238">DNA-binding</keyword>
<dbReference type="SUPFAM" id="SSF46785">
    <property type="entry name" value="Winged helix' DNA-binding domain"/>
    <property type="match status" value="1"/>
</dbReference>
<reference evidence="6" key="1">
    <citation type="journal article" date="2014" name="Int. J. Syst. Evol. Microbiol.">
        <title>Complete genome sequence of Corynebacterium casei LMG S-19264T (=DSM 44701T), isolated from a smear-ripened cheese.</title>
        <authorList>
            <consortium name="US DOE Joint Genome Institute (JGI-PGF)"/>
            <person name="Walter F."/>
            <person name="Albersmeier A."/>
            <person name="Kalinowski J."/>
            <person name="Ruckert C."/>
        </authorList>
    </citation>
    <scope>NUCLEOTIDE SEQUENCE</scope>
    <source>
        <strain evidence="6">CGMCC 1.12153</strain>
    </source>
</reference>
<comment type="similarity">
    <text evidence="1">Belongs to the LysR transcriptional regulatory family.</text>
</comment>
<evidence type="ECO:0000256" key="3">
    <source>
        <dbReference type="ARBA" id="ARBA00023125"/>
    </source>
</evidence>